<name>A0A8J5VLX7_ZIZPA</name>
<dbReference type="Proteomes" id="UP000729402">
    <property type="component" value="Unassembled WGS sequence"/>
</dbReference>
<organism evidence="2 3">
    <name type="scientific">Zizania palustris</name>
    <name type="common">Northern wild rice</name>
    <dbReference type="NCBI Taxonomy" id="103762"/>
    <lineage>
        <taxon>Eukaryota</taxon>
        <taxon>Viridiplantae</taxon>
        <taxon>Streptophyta</taxon>
        <taxon>Embryophyta</taxon>
        <taxon>Tracheophyta</taxon>
        <taxon>Spermatophyta</taxon>
        <taxon>Magnoliopsida</taxon>
        <taxon>Liliopsida</taxon>
        <taxon>Poales</taxon>
        <taxon>Poaceae</taxon>
        <taxon>BOP clade</taxon>
        <taxon>Oryzoideae</taxon>
        <taxon>Oryzeae</taxon>
        <taxon>Zizaniinae</taxon>
        <taxon>Zizania</taxon>
    </lineage>
</organism>
<feature type="region of interest" description="Disordered" evidence="1">
    <location>
        <begin position="1"/>
        <end position="21"/>
    </location>
</feature>
<evidence type="ECO:0000313" key="2">
    <source>
        <dbReference type="EMBL" id="KAG8052698.1"/>
    </source>
</evidence>
<reference evidence="2" key="1">
    <citation type="journal article" date="2021" name="bioRxiv">
        <title>Whole Genome Assembly and Annotation of Northern Wild Rice, Zizania palustris L., Supports a Whole Genome Duplication in the Zizania Genus.</title>
        <authorList>
            <person name="Haas M."/>
            <person name="Kono T."/>
            <person name="Macchietto M."/>
            <person name="Millas R."/>
            <person name="McGilp L."/>
            <person name="Shao M."/>
            <person name="Duquette J."/>
            <person name="Hirsch C.N."/>
            <person name="Kimball J."/>
        </authorList>
    </citation>
    <scope>NUCLEOTIDE SEQUENCE</scope>
    <source>
        <tissue evidence="2">Fresh leaf tissue</tissue>
    </source>
</reference>
<evidence type="ECO:0000256" key="1">
    <source>
        <dbReference type="SAM" id="MobiDB-lite"/>
    </source>
</evidence>
<reference evidence="2" key="2">
    <citation type="submission" date="2021-02" db="EMBL/GenBank/DDBJ databases">
        <authorList>
            <person name="Kimball J.A."/>
            <person name="Haas M.W."/>
            <person name="Macchietto M."/>
            <person name="Kono T."/>
            <person name="Duquette J."/>
            <person name="Shao M."/>
        </authorList>
    </citation>
    <scope>NUCLEOTIDE SEQUENCE</scope>
    <source>
        <tissue evidence="2">Fresh leaf tissue</tissue>
    </source>
</reference>
<evidence type="ECO:0000313" key="3">
    <source>
        <dbReference type="Proteomes" id="UP000729402"/>
    </source>
</evidence>
<comment type="caution">
    <text evidence="2">The sequence shown here is derived from an EMBL/GenBank/DDBJ whole genome shotgun (WGS) entry which is preliminary data.</text>
</comment>
<accession>A0A8J5VLX7</accession>
<keyword evidence="3" id="KW-1185">Reference proteome</keyword>
<dbReference type="AlphaFoldDB" id="A0A8J5VLX7"/>
<protein>
    <submittedName>
        <fullName evidence="2">Uncharacterized protein</fullName>
    </submittedName>
</protein>
<proteinExistence type="predicted"/>
<dbReference type="EMBL" id="JAAALK010000288">
    <property type="protein sequence ID" value="KAG8052698.1"/>
    <property type="molecule type" value="Genomic_DNA"/>
</dbReference>
<gene>
    <name evidence="2" type="ORF">GUJ93_ZPchr0001g29773</name>
</gene>
<feature type="compositionally biased region" description="Polar residues" evidence="1">
    <location>
        <begin position="1"/>
        <end position="17"/>
    </location>
</feature>
<sequence length="93" mass="10276">MITTLHQTVTSESCSTDQNKRNSKNKIIKALFKEEGLPELYEQYLTIWLGDGESWEENGRVAAPPNLDVGCDAHDWGLENGTAGRSYSNGKCG</sequence>